<accession>A0AA40G4R3</accession>
<organism evidence="2 3">
    <name type="scientific">Melipona bicolor</name>
    <dbReference type="NCBI Taxonomy" id="60889"/>
    <lineage>
        <taxon>Eukaryota</taxon>
        <taxon>Metazoa</taxon>
        <taxon>Ecdysozoa</taxon>
        <taxon>Arthropoda</taxon>
        <taxon>Hexapoda</taxon>
        <taxon>Insecta</taxon>
        <taxon>Pterygota</taxon>
        <taxon>Neoptera</taxon>
        <taxon>Endopterygota</taxon>
        <taxon>Hymenoptera</taxon>
        <taxon>Apocrita</taxon>
        <taxon>Aculeata</taxon>
        <taxon>Apoidea</taxon>
        <taxon>Anthophila</taxon>
        <taxon>Apidae</taxon>
        <taxon>Melipona</taxon>
    </lineage>
</organism>
<keyword evidence="3" id="KW-1185">Reference proteome</keyword>
<sequence>MSKGTYTKINRVSKRGRTNARKEISAGVKKKEKKKKKLARGRPPVPAEICPKRKQVEGEDSRDFTPRP</sequence>
<reference evidence="2" key="1">
    <citation type="submission" date="2021-10" db="EMBL/GenBank/DDBJ databases">
        <title>Melipona bicolor Genome sequencing and assembly.</title>
        <authorList>
            <person name="Araujo N.S."/>
            <person name="Arias M.C."/>
        </authorList>
    </citation>
    <scope>NUCLEOTIDE SEQUENCE</scope>
    <source>
        <strain evidence="2">USP_2M_L1-L4_2017</strain>
        <tissue evidence="2">Whole body</tissue>
    </source>
</reference>
<evidence type="ECO:0000256" key="1">
    <source>
        <dbReference type="SAM" id="MobiDB-lite"/>
    </source>
</evidence>
<dbReference type="EMBL" id="JAHYIQ010000006">
    <property type="protein sequence ID" value="KAK1131071.1"/>
    <property type="molecule type" value="Genomic_DNA"/>
</dbReference>
<evidence type="ECO:0000313" key="3">
    <source>
        <dbReference type="Proteomes" id="UP001177670"/>
    </source>
</evidence>
<name>A0AA40G4R3_9HYME</name>
<feature type="region of interest" description="Disordered" evidence="1">
    <location>
        <begin position="1"/>
        <end position="68"/>
    </location>
</feature>
<feature type="compositionally biased region" description="Polar residues" evidence="1">
    <location>
        <begin position="1"/>
        <end position="10"/>
    </location>
</feature>
<dbReference type="Proteomes" id="UP001177670">
    <property type="component" value="Unassembled WGS sequence"/>
</dbReference>
<feature type="compositionally biased region" description="Basic and acidic residues" evidence="1">
    <location>
        <begin position="50"/>
        <end position="68"/>
    </location>
</feature>
<gene>
    <name evidence="2" type="ORF">K0M31_017368</name>
</gene>
<evidence type="ECO:0000313" key="2">
    <source>
        <dbReference type="EMBL" id="KAK1131071.1"/>
    </source>
</evidence>
<comment type="caution">
    <text evidence="2">The sequence shown here is derived from an EMBL/GenBank/DDBJ whole genome shotgun (WGS) entry which is preliminary data.</text>
</comment>
<dbReference type="AlphaFoldDB" id="A0AA40G4R3"/>
<proteinExistence type="predicted"/>
<protein>
    <submittedName>
        <fullName evidence="2">Uncharacterized protein</fullName>
    </submittedName>
</protein>
<feature type="compositionally biased region" description="Basic residues" evidence="1">
    <location>
        <begin position="28"/>
        <end position="40"/>
    </location>
</feature>